<dbReference type="SUPFAM" id="SSF48350">
    <property type="entry name" value="GTPase activation domain, GAP"/>
    <property type="match status" value="1"/>
</dbReference>
<reference evidence="3 4" key="1">
    <citation type="journal article" date="2023" name="Commun. Biol.">
        <title>Genome analysis of Parmales, the sister group of diatoms, reveals the evolutionary specialization of diatoms from phago-mixotrophs to photoautotrophs.</title>
        <authorList>
            <person name="Ban H."/>
            <person name="Sato S."/>
            <person name="Yoshikawa S."/>
            <person name="Yamada K."/>
            <person name="Nakamura Y."/>
            <person name="Ichinomiya M."/>
            <person name="Sato N."/>
            <person name="Blanc-Mathieu R."/>
            <person name="Endo H."/>
            <person name="Kuwata A."/>
            <person name="Ogata H."/>
        </authorList>
    </citation>
    <scope>NUCLEOTIDE SEQUENCE [LARGE SCALE GENOMIC DNA]</scope>
</reference>
<dbReference type="PANTHER" id="PTHR14149">
    <property type="entry name" value="RAS GTPASE-ACTIVATING PROTEIN WITH IQ MOTIF"/>
    <property type="match status" value="1"/>
</dbReference>
<name>A0ABQ6N8X8_9STRA</name>
<dbReference type="EMBL" id="BRYB01001107">
    <property type="protein sequence ID" value="GMI43043.1"/>
    <property type="molecule type" value="Genomic_DNA"/>
</dbReference>
<dbReference type="InterPro" id="IPR001936">
    <property type="entry name" value="RasGAP_dom"/>
</dbReference>
<gene>
    <name evidence="3" type="ORF">TeGR_g9076</name>
</gene>
<dbReference type="SMART" id="SM00323">
    <property type="entry name" value="RasGAP"/>
    <property type="match status" value="1"/>
</dbReference>
<evidence type="ECO:0000259" key="2">
    <source>
        <dbReference type="PROSITE" id="PS50018"/>
    </source>
</evidence>
<dbReference type="Pfam" id="PF03836">
    <property type="entry name" value="RasGAP_C"/>
    <property type="match status" value="1"/>
</dbReference>
<dbReference type="Gene3D" id="1.10.506.10">
    <property type="entry name" value="GTPase Activation - p120gap, domain 1"/>
    <property type="match status" value="1"/>
</dbReference>
<dbReference type="InterPro" id="IPR008936">
    <property type="entry name" value="Rho_GTPase_activation_prot"/>
</dbReference>
<accession>A0ABQ6N8X8</accession>
<proteinExistence type="predicted"/>
<feature type="compositionally biased region" description="Basic and acidic residues" evidence="1">
    <location>
        <begin position="608"/>
        <end position="623"/>
    </location>
</feature>
<dbReference type="Proteomes" id="UP001165060">
    <property type="component" value="Unassembled WGS sequence"/>
</dbReference>
<dbReference type="InterPro" id="IPR000593">
    <property type="entry name" value="RasGAP_C"/>
</dbReference>
<evidence type="ECO:0000313" key="3">
    <source>
        <dbReference type="EMBL" id="GMI43043.1"/>
    </source>
</evidence>
<dbReference type="PANTHER" id="PTHR14149:SF17">
    <property type="entry name" value="GTPASE-ACTIVATING PROTEIN"/>
    <property type="match status" value="1"/>
</dbReference>
<evidence type="ECO:0000313" key="4">
    <source>
        <dbReference type="Proteomes" id="UP001165060"/>
    </source>
</evidence>
<dbReference type="Pfam" id="PF00616">
    <property type="entry name" value="RasGAP"/>
    <property type="match status" value="1"/>
</dbReference>
<dbReference type="PROSITE" id="PS50018">
    <property type="entry name" value="RAS_GTPASE_ACTIV_2"/>
    <property type="match status" value="1"/>
</dbReference>
<comment type="caution">
    <text evidence="3">The sequence shown here is derived from an EMBL/GenBank/DDBJ whole genome shotgun (WGS) entry which is preliminary data.</text>
</comment>
<keyword evidence="4" id="KW-1185">Reference proteome</keyword>
<feature type="region of interest" description="Disordered" evidence="1">
    <location>
        <begin position="604"/>
        <end position="627"/>
    </location>
</feature>
<evidence type="ECO:0000256" key="1">
    <source>
        <dbReference type="SAM" id="MobiDB-lite"/>
    </source>
</evidence>
<sequence>YGQMFFELQHNPVYLVRAAQSCKVSKDRENFTNTVLLTIFGDQYDSNDEQMLLVMLRELLKAEFDGAKEVGTFMRTNSCLTQMLSTYVRRPGSINAIKDMLLPVLDGIIERKDSLEVNPHKVYMELINSFEQTTGEKSPLERNVAPEVAADNADVKAAIGERLGIISGYVDDILAALEANFDNILYGIRYLTKQFKAMAKQHWPDMTPAQVVSIMGGFFFLRFINPIVVTPDGHNVTSKKFGKVPRRNLTLIAKVLQNLSNGVAFGAKEAFFTPLNSFLENNAARLEAFFTKLSDVEDVEEAMEMDQFLLINTVELTTARTLKITYNEIMQVHTLLKDNFKEIILKENTADPIAKIIFMLQTPKKEVPRSENTTFSLTLDPLSLAERNSTTGQVRQKGPRLSVWDREVNARGRAVSRASHNEIAKLGLMGRASSVSDANQELEKQTKLKLSMIFAKLDLVGSEVLKSMDGNLPREEVTLEIVLKYGKSLVQNRLVGGKEGQEDRHLLEQINEVIEDVVTLRTEVYCDLDEGDEEDQSLDPDRIILREVHDAYVLMNKAQIKVKRNVTRLKGALETIKKQHSELTDQIDTWKAYLDNVKLMAMGGKGKSNGDAKEKEKLKKQESNKGGWFGKKKEKKVDRVNFTYNELMKKSVIVKSEIPSSAQSSVTFSFRVSPEVPGMFVVIASVRGFEAHRATLLLEDLLGEQERGKENYEMDNVTLSVNMLIHLLNTNFGGRTEST</sequence>
<dbReference type="SUPFAM" id="SSF143885">
    <property type="entry name" value="RGC domain-like"/>
    <property type="match status" value="1"/>
</dbReference>
<feature type="domain" description="Ras-GAP" evidence="2">
    <location>
        <begin position="48"/>
        <end position="261"/>
    </location>
</feature>
<feature type="non-terminal residue" evidence="3">
    <location>
        <position position="1"/>
    </location>
</feature>
<organism evidence="3 4">
    <name type="scientific">Tetraparma gracilis</name>
    <dbReference type="NCBI Taxonomy" id="2962635"/>
    <lineage>
        <taxon>Eukaryota</taxon>
        <taxon>Sar</taxon>
        <taxon>Stramenopiles</taxon>
        <taxon>Ochrophyta</taxon>
        <taxon>Bolidophyceae</taxon>
        <taxon>Parmales</taxon>
        <taxon>Triparmaceae</taxon>
        <taxon>Tetraparma</taxon>
    </lineage>
</organism>
<protein>
    <recommendedName>
        <fullName evidence="2">Ras-GAP domain-containing protein</fullName>
    </recommendedName>
</protein>